<organism evidence="3 4">
    <name type="scientific">Nocardiopsis aegyptia</name>
    <dbReference type="NCBI Taxonomy" id="220378"/>
    <lineage>
        <taxon>Bacteria</taxon>
        <taxon>Bacillati</taxon>
        <taxon>Actinomycetota</taxon>
        <taxon>Actinomycetes</taxon>
        <taxon>Streptosporangiales</taxon>
        <taxon>Nocardiopsidaceae</taxon>
        <taxon>Nocardiopsis</taxon>
    </lineage>
</organism>
<evidence type="ECO:0000256" key="1">
    <source>
        <dbReference type="ARBA" id="ARBA00022801"/>
    </source>
</evidence>
<evidence type="ECO:0000313" key="4">
    <source>
        <dbReference type="Proteomes" id="UP000572051"/>
    </source>
</evidence>
<dbReference type="RefSeq" id="WP_179820588.1">
    <property type="nucleotide sequence ID" value="NZ_JACCFS010000001.1"/>
</dbReference>
<dbReference type="PANTHER" id="PTHR48081:SF8">
    <property type="entry name" value="ALPHA_BETA HYDROLASE FOLD-3 DOMAIN-CONTAINING PROTEIN-RELATED"/>
    <property type="match status" value="1"/>
</dbReference>
<dbReference type="AlphaFoldDB" id="A0A7Z0J878"/>
<dbReference type="InterPro" id="IPR050300">
    <property type="entry name" value="GDXG_lipolytic_enzyme"/>
</dbReference>
<keyword evidence="1" id="KW-0378">Hydrolase</keyword>
<dbReference type="InterPro" id="IPR013094">
    <property type="entry name" value="AB_hydrolase_3"/>
</dbReference>
<gene>
    <name evidence="3" type="ORF">HNR10_000552</name>
</gene>
<dbReference type="GO" id="GO:0016787">
    <property type="term" value="F:hydrolase activity"/>
    <property type="evidence" value="ECO:0007669"/>
    <property type="project" value="UniProtKB-KW"/>
</dbReference>
<dbReference type="GO" id="GO:0016829">
    <property type="term" value="F:lyase activity"/>
    <property type="evidence" value="ECO:0007669"/>
    <property type="project" value="UniProtKB-KW"/>
</dbReference>
<dbReference type="Gene3D" id="3.40.50.1820">
    <property type="entry name" value="alpha/beta hydrolase"/>
    <property type="match status" value="1"/>
</dbReference>
<reference evidence="3 4" key="1">
    <citation type="submission" date="2020-07" db="EMBL/GenBank/DDBJ databases">
        <title>Sequencing the genomes of 1000 actinobacteria strains.</title>
        <authorList>
            <person name="Klenk H.-P."/>
        </authorList>
    </citation>
    <scope>NUCLEOTIDE SEQUENCE [LARGE SCALE GENOMIC DNA]</scope>
    <source>
        <strain evidence="3 4">DSM 44442</strain>
    </source>
</reference>
<dbReference type="PANTHER" id="PTHR48081">
    <property type="entry name" value="AB HYDROLASE SUPERFAMILY PROTEIN C4A8.06C"/>
    <property type="match status" value="1"/>
</dbReference>
<dbReference type="EMBL" id="JACCFS010000001">
    <property type="protein sequence ID" value="NYJ32671.1"/>
    <property type="molecule type" value="Genomic_DNA"/>
</dbReference>
<protein>
    <submittedName>
        <fullName evidence="3">Virginiamycin B lyase</fullName>
        <ecNumber evidence="3">4.2.99.-</ecNumber>
    </submittedName>
</protein>
<sequence length="263" mass="26921">MALPDDATTRPLLPDTAGVPCDWIDADRAGLGAGVVVYVHGGGFVHSNPASERVMAHRLSRATGRPALRVDYRLAPAHPFPAPLDDVVAVYRALLAQGVPASRIVLAGESAGATLVLSALLVLRDAGTALPAGAVAASALTDLTGSGPSLTANEGRDLLTGAVVGDVLPQYLDGAAPDRAPQSPLHGDLRGLPPVLLPTGGDELFLDDALRFAAAAAEAGTDASVDLYEGMPHVFHAAMLVEDAPPTGRTFLARLRDWTAGLG</sequence>
<feature type="domain" description="Alpha/beta hydrolase fold-3" evidence="2">
    <location>
        <begin position="36"/>
        <end position="236"/>
    </location>
</feature>
<name>A0A7Z0J878_9ACTN</name>
<evidence type="ECO:0000259" key="2">
    <source>
        <dbReference type="Pfam" id="PF07859"/>
    </source>
</evidence>
<dbReference type="SUPFAM" id="SSF53474">
    <property type="entry name" value="alpha/beta-Hydrolases"/>
    <property type="match status" value="1"/>
</dbReference>
<dbReference type="Proteomes" id="UP000572051">
    <property type="component" value="Unassembled WGS sequence"/>
</dbReference>
<keyword evidence="3" id="KW-0456">Lyase</keyword>
<proteinExistence type="predicted"/>
<dbReference type="InterPro" id="IPR029058">
    <property type="entry name" value="AB_hydrolase_fold"/>
</dbReference>
<dbReference type="Pfam" id="PF07859">
    <property type="entry name" value="Abhydrolase_3"/>
    <property type="match status" value="1"/>
</dbReference>
<comment type="caution">
    <text evidence="3">The sequence shown here is derived from an EMBL/GenBank/DDBJ whole genome shotgun (WGS) entry which is preliminary data.</text>
</comment>
<keyword evidence="4" id="KW-1185">Reference proteome</keyword>
<accession>A0A7Z0J878</accession>
<dbReference type="EC" id="4.2.99.-" evidence="3"/>
<evidence type="ECO:0000313" key="3">
    <source>
        <dbReference type="EMBL" id="NYJ32671.1"/>
    </source>
</evidence>